<sequence length="579" mass="64739">MSSPSIRVECIGSRSLECTSNTVEIDTGESSTTGTTNDPASTTSATSAGPPSPPNLRQDEIVKKFSKVLLDRLKSYQRSSSEQRNDKPAKIKSTRVEVDTASKKAHTIALQAIILDNPTNLPMEAMRVNGRSQKQLLRQIESAIDEAGHKVEKILNIWKNVGEKNKTETAEQSVITIPDATLASVDMPEEADISVDNVNDKGKGKDTDEGKAKVEASSVPVATQEAKDADIQPDRRSTKRKANDARQSLNNKRARADINAQETVPKWYGNRCALTNKEIVDAGHIFAVGLRNQDLERFWTALYKFWPWEDIDAWEEELAQPQVEVRNIIPLGMEAHRRWDDHYFALRPIKHMSDKKIMYVQLCWVNPIDLETGKRQDKYPRDYIDIQGQHNTGGLCDGRDITNNGEDNAAYVRSIRSGDVFRFTTSDPEKFPLPSYDLLSLQWALHRVLGAVKATGSLETIFSDPAPPDAPSLASRSNVLLEDSLLAYLADVAEDRRVLTPDMAAKWRGAVAKAKYEKLQADAENLAYYAENRGRESLFWLPPLPSFDEFLQESMIDGAVQEDSEEEDGEEAHDDGHEE</sequence>
<keyword evidence="4" id="KW-1185">Reference proteome</keyword>
<protein>
    <recommendedName>
        <fullName evidence="2">HNH nuclease domain-containing protein</fullName>
    </recommendedName>
</protein>
<evidence type="ECO:0000259" key="2">
    <source>
        <dbReference type="Pfam" id="PF13391"/>
    </source>
</evidence>
<dbReference type="Pfam" id="PF13391">
    <property type="entry name" value="HNH_2"/>
    <property type="match status" value="1"/>
</dbReference>
<feature type="compositionally biased region" description="Basic and acidic residues" evidence="1">
    <location>
        <begin position="198"/>
        <end position="214"/>
    </location>
</feature>
<reference evidence="3 4" key="1">
    <citation type="submission" date="2016-10" db="EMBL/GenBank/DDBJ databases">
        <title>Draft genome sequence of Coniochaeta ligniaria NRRL30616, a lignocellulolytic fungus for bioabatement of inhibitors in plant biomass hydrolysates.</title>
        <authorList>
            <consortium name="DOE Joint Genome Institute"/>
            <person name="Jimenez D.J."/>
            <person name="Hector R.E."/>
            <person name="Riley R."/>
            <person name="Sun H."/>
            <person name="Grigoriev I.V."/>
            <person name="Van Elsas J.D."/>
            <person name="Nichols N.N."/>
        </authorList>
    </citation>
    <scope>NUCLEOTIDE SEQUENCE [LARGE SCALE GENOMIC DNA]</scope>
    <source>
        <strain evidence="3 4">NRRL 30616</strain>
    </source>
</reference>
<dbReference type="OrthoDB" id="4574562at2759"/>
<evidence type="ECO:0000313" key="3">
    <source>
        <dbReference type="EMBL" id="OIW30146.1"/>
    </source>
</evidence>
<feature type="region of interest" description="Disordered" evidence="1">
    <location>
        <begin position="76"/>
        <end position="98"/>
    </location>
</feature>
<proteinExistence type="predicted"/>
<dbReference type="AlphaFoldDB" id="A0A1J7JQV9"/>
<feature type="region of interest" description="Disordered" evidence="1">
    <location>
        <begin position="555"/>
        <end position="579"/>
    </location>
</feature>
<feature type="domain" description="HNH nuclease" evidence="2">
    <location>
        <begin position="272"/>
        <end position="346"/>
    </location>
</feature>
<name>A0A1J7JQV9_9PEZI</name>
<evidence type="ECO:0000313" key="4">
    <source>
        <dbReference type="Proteomes" id="UP000182658"/>
    </source>
</evidence>
<dbReference type="EMBL" id="KV875097">
    <property type="protein sequence ID" value="OIW30146.1"/>
    <property type="molecule type" value="Genomic_DNA"/>
</dbReference>
<feature type="compositionally biased region" description="Acidic residues" evidence="1">
    <location>
        <begin position="560"/>
        <end position="573"/>
    </location>
</feature>
<gene>
    <name evidence="3" type="ORF">CONLIGDRAFT_702655</name>
</gene>
<accession>A0A1J7JQV9</accession>
<feature type="compositionally biased region" description="Polar residues" evidence="1">
    <location>
        <begin position="19"/>
        <end position="38"/>
    </location>
</feature>
<feature type="compositionally biased region" description="Basic and acidic residues" evidence="1">
    <location>
        <begin position="81"/>
        <end position="98"/>
    </location>
</feature>
<evidence type="ECO:0000256" key="1">
    <source>
        <dbReference type="SAM" id="MobiDB-lite"/>
    </source>
</evidence>
<dbReference type="InParanoid" id="A0A1J7JQV9"/>
<dbReference type="InterPro" id="IPR003615">
    <property type="entry name" value="HNH_nuc"/>
</dbReference>
<feature type="region of interest" description="Disordered" evidence="1">
    <location>
        <begin position="19"/>
        <end position="58"/>
    </location>
</feature>
<feature type="region of interest" description="Disordered" evidence="1">
    <location>
        <begin position="189"/>
        <end position="255"/>
    </location>
</feature>
<dbReference type="Proteomes" id="UP000182658">
    <property type="component" value="Unassembled WGS sequence"/>
</dbReference>
<feature type="compositionally biased region" description="Low complexity" evidence="1">
    <location>
        <begin position="39"/>
        <end position="49"/>
    </location>
</feature>
<organism evidence="3 4">
    <name type="scientific">Coniochaeta ligniaria NRRL 30616</name>
    <dbReference type="NCBI Taxonomy" id="1408157"/>
    <lineage>
        <taxon>Eukaryota</taxon>
        <taxon>Fungi</taxon>
        <taxon>Dikarya</taxon>
        <taxon>Ascomycota</taxon>
        <taxon>Pezizomycotina</taxon>
        <taxon>Sordariomycetes</taxon>
        <taxon>Sordariomycetidae</taxon>
        <taxon>Coniochaetales</taxon>
        <taxon>Coniochaetaceae</taxon>
        <taxon>Coniochaeta</taxon>
    </lineage>
</organism>
<feature type="compositionally biased region" description="Basic and acidic residues" evidence="1">
    <location>
        <begin position="225"/>
        <end position="244"/>
    </location>
</feature>